<dbReference type="GO" id="GO:0009279">
    <property type="term" value="C:cell outer membrane"/>
    <property type="evidence" value="ECO:0007669"/>
    <property type="project" value="TreeGrafter"/>
</dbReference>
<evidence type="ECO:0000256" key="2">
    <source>
        <dbReference type="SAM" id="SignalP"/>
    </source>
</evidence>
<dbReference type="Pfam" id="PF03968">
    <property type="entry name" value="LptD_N"/>
    <property type="match status" value="1"/>
</dbReference>
<dbReference type="EMBL" id="JACIEI010000004">
    <property type="protein sequence ID" value="MBB3994068.1"/>
    <property type="molecule type" value="Genomic_DNA"/>
</dbReference>
<feature type="domain" description="Organic solvent tolerance-like N-terminal" evidence="3">
    <location>
        <begin position="40"/>
        <end position="144"/>
    </location>
</feature>
<keyword evidence="5" id="KW-1185">Reference proteome</keyword>
<dbReference type="InterPro" id="IPR052037">
    <property type="entry name" value="LPS_export_LptA"/>
</dbReference>
<keyword evidence="1 2" id="KW-0732">Signal</keyword>
<evidence type="ECO:0000256" key="1">
    <source>
        <dbReference type="ARBA" id="ARBA00022729"/>
    </source>
</evidence>
<dbReference type="InterPro" id="IPR005653">
    <property type="entry name" value="OstA-like_N"/>
</dbReference>
<accession>A0A7W6H0V8</accession>
<gene>
    <name evidence="4" type="ORF">GGR95_001709</name>
</gene>
<organism evidence="4 5">
    <name type="scientific">Sulfitobacter undariae</name>
    <dbReference type="NCBI Taxonomy" id="1563671"/>
    <lineage>
        <taxon>Bacteria</taxon>
        <taxon>Pseudomonadati</taxon>
        <taxon>Pseudomonadota</taxon>
        <taxon>Alphaproteobacteria</taxon>
        <taxon>Rhodobacterales</taxon>
        <taxon>Roseobacteraceae</taxon>
        <taxon>Sulfitobacter</taxon>
    </lineage>
</organism>
<feature type="signal peptide" evidence="2">
    <location>
        <begin position="1"/>
        <end position="21"/>
    </location>
</feature>
<proteinExistence type="predicted"/>
<dbReference type="Proteomes" id="UP000530268">
    <property type="component" value="Unassembled WGS sequence"/>
</dbReference>
<dbReference type="AlphaFoldDB" id="A0A7W6H0V8"/>
<evidence type="ECO:0000259" key="3">
    <source>
        <dbReference type="Pfam" id="PF03968"/>
    </source>
</evidence>
<dbReference type="PANTHER" id="PTHR36504:SF1">
    <property type="entry name" value="LIPOPOLYSACCHARIDE EXPORT SYSTEM PROTEIN LPTA"/>
    <property type="match status" value="1"/>
</dbReference>
<dbReference type="RefSeq" id="WP_184564749.1">
    <property type="nucleotide sequence ID" value="NZ_JACIEI010000004.1"/>
</dbReference>
<dbReference type="GO" id="GO:0015920">
    <property type="term" value="P:lipopolysaccharide transport"/>
    <property type="evidence" value="ECO:0007669"/>
    <property type="project" value="TreeGrafter"/>
</dbReference>
<reference evidence="4 5" key="1">
    <citation type="submission" date="2020-08" db="EMBL/GenBank/DDBJ databases">
        <title>Genomic Encyclopedia of Type Strains, Phase IV (KMG-IV): sequencing the most valuable type-strain genomes for metagenomic binning, comparative biology and taxonomic classification.</title>
        <authorList>
            <person name="Goeker M."/>
        </authorList>
    </citation>
    <scope>NUCLEOTIDE SEQUENCE [LARGE SCALE GENOMIC DNA]</scope>
    <source>
        <strain evidence="4 5">DSM 102234</strain>
    </source>
</reference>
<dbReference type="PANTHER" id="PTHR36504">
    <property type="entry name" value="LIPOPOLYSACCHARIDE EXPORT SYSTEM PROTEIN LPTA"/>
    <property type="match status" value="1"/>
</dbReference>
<dbReference type="GO" id="GO:0017089">
    <property type="term" value="F:glycolipid transfer activity"/>
    <property type="evidence" value="ECO:0007669"/>
    <property type="project" value="TreeGrafter"/>
</dbReference>
<evidence type="ECO:0000313" key="4">
    <source>
        <dbReference type="EMBL" id="MBB3994068.1"/>
    </source>
</evidence>
<comment type="caution">
    <text evidence="4">The sequence shown here is derived from an EMBL/GenBank/DDBJ whole genome shotgun (WGS) entry which is preliminary data.</text>
</comment>
<protein>
    <submittedName>
        <fullName evidence="4">Lipopolysaccharide export system protein LptA</fullName>
    </submittedName>
</protein>
<sequence>MGLRLLLTALFAAVLSTAAFAQGANVAFGTIAQDTSLPVEVSSDELSVDQQTGSAVFTGNVVIGQGDMRLSAQRVMVVYRATQDGIAKMEATGGVTLVSGADAAESLRADYDIDEGTIVMRGNVLLAQGASALSADTMTIRLTDGTARMSGNVRTRLQTGGKN</sequence>
<dbReference type="Gene3D" id="2.60.450.10">
    <property type="entry name" value="Lipopolysaccharide (LPS) transport protein A like domain"/>
    <property type="match status" value="1"/>
</dbReference>
<name>A0A7W6H0V8_9RHOB</name>
<feature type="chain" id="PRO_5030799302" evidence="2">
    <location>
        <begin position="22"/>
        <end position="163"/>
    </location>
</feature>
<evidence type="ECO:0000313" key="5">
    <source>
        <dbReference type="Proteomes" id="UP000530268"/>
    </source>
</evidence>
<dbReference type="GO" id="GO:0030288">
    <property type="term" value="C:outer membrane-bounded periplasmic space"/>
    <property type="evidence" value="ECO:0007669"/>
    <property type="project" value="TreeGrafter"/>
</dbReference>